<comment type="caution">
    <text evidence="1">The sequence shown here is derived from an EMBL/GenBank/DDBJ whole genome shotgun (WGS) entry which is preliminary data.</text>
</comment>
<proteinExistence type="predicted"/>
<organism evidence="1">
    <name type="scientific">marine sediment metagenome</name>
    <dbReference type="NCBI Taxonomy" id="412755"/>
    <lineage>
        <taxon>unclassified sequences</taxon>
        <taxon>metagenomes</taxon>
        <taxon>ecological metagenomes</taxon>
    </lineage>
</organism>
<dbReference type="AlphaFoldDB" id="X1SRP8"/>
<evidence type="ECO:0000313" key="1">
    <source>
        <dbReference type="EMBL" id="GAI70464.1"/>
    </source>
</evidence>
<reference evidence="1" key="1">
    <citation type="journal article" date="2014" name="Front. Microbiol.">
        <title>High frequency of phylogenetically diverse reductive dehalogenase-homologous genes in deep subseafloor sedimentary metagenomes.</title>
        <authorList>
            <person name="Kawai M."/>
            <person name="Futagami T."/>
            <person name="Toyoda A."/>
            <person name="Takaki Y."/>
            <person name="Nishi S."/>
            <person name="Hori S."/>
            <person name="Arai W."/>
            <person name="Tsubouchi T."/>
            <person name="Morono Y."/>
            <person name="Uchiyama I."/>
            <person name="Ito T."/>
            <person name="Fujiyama A."/>
            <person name="Inagaki F."/>
            <person name="Takami H."/>
        </authorList>
    </citation>
    <scope>NUCLEOTIDE SEQUENCE</scope>
    <source>
        <strain evidence="1">Expedition CK06-06</strain>
    </source>
</reference>
<accession>X1SRP8</accession>
<name>X1SRP8_9ZZZZ</name>
<dbReference type="EMBL" id="BARW01000869">
    <property type="protein sequence ID" value="GAI70464.1"/>
    <property type="molecule type" value="Genomic_DNA"/>
</dbReference>
<sequence>MTLANNIQNIEKLACSVIFRVNTKEYKKAHYALDDIEKNVRAARRHIDHLQNVRDFCVRPAGGD</sequence>
<gene>
    <name evidence="1" type="ORF">S12H4_03187</name>
</gene>
<protein>
    <submittedName>
        <fullName evidence="1">Uncharacterized protein</fullName>
    </submittedName>
</protein>